<protein>
    <recommendedName>
        <fullName evidence="4">Multidrug resistance protein NorM</fullName>
    </recommendedName>
</protein>
<evidence type="ECO:0000313" key="3">
    <source>
        <dbReference type="Proteomes" id="UP000176562"/>
    </source>
</evidence>
<evidence type="ECO:0008006" key="4">
    <source>
        <dbReference type="Google" id="ProtNLM"/>
    </source>
</evidence>
<dbReference type="AlphaFoldDB" id="A0A1D9MBH4"/>
<accession>A0A1D9MBH4</accession>
<evidence type="ECO:0000256" key="1">
    <source>
        <dbReference type="SAM" id="Phobius"/>
    </source>
</evidence>
<dbReference type="EMBL" id="CP017781">
    <property type="protein sequence ID" value="AOZ69216.1"/>
    <property type="molecule type" value="Genomic_DNA"/>
</dbReference>
<dbReference type="STRING" id="1850250.LPB142_07695"/>
<proteinExistence type="predicted"/>
<reference evidence="2 3" key="1">
    <citation type="submission" date="2016-10" db="EMBL/GenBank/DDBJ databases">
        <title>Rhodobacter sp. LPB0142, isolated from sea water.</title>
        <authorList>
            <person name="Kim E."/>
            <person name="Yi H."/>
        </authorList>
    </citation>
    <scope>NUCLEOTIDE SEQUENCE [LARGE SCALE GENOMIC DNA]</scope>
    <source>
        <strain evidence="2 3">LPB0142</strain>
    </source>
</reference>
<name>A0A1D9MBH4_9RHOB</name>
<sequence>MTVLDAQAMALFLGEGSPAIEIGQHIQRVASWGFVAFGVTMVLFGTVRANGQVIAPLLILIVSMYPVRLGVALGMREWLGVDALWLSFPASMCFTLLAAGALYLQGGWRRGPALRVEA</sequence>
<dbReference type="KEGG" id="rhp:LPB142_07695"/>
<dbReference type="RefSeq" id="WP_071166019.1">
    <property type="nucleotide sequence ID" value="NZ_CP017781.1"/>
</dbReference>
<feature type="transmembrane region" description="Helical" evidence="1">
    <location>
        <begin position="83"/>
        <end position="104"/>
    </location>
</feature>
<organism evidence="2 3">
    <name type="scientific">Rhodobacter xanthinilyticus</name>
    <dbReference type="NCBI Taxonomy" id="1850250"/>
    <lineage>
        <taxon>Bacteria</taxon>
        <taxon>Pseudomonadati</taxon>
        <taxon>Pseudomonadota</taxon>
        <taxon>Alphaproteobacteria</taxon>
        <taxon>Rhodobacterales</taxon>
        <taxon>Rhodobacter group</taxon>
        <taxon>Rhodobacter</taxon>
    </lineage>
</organism>
<evidence type="ECO:0000313" key="2">
    <source>
        <dbReference type="EMBL" id="AOZ69216.1"/>
    </source>
</evidence>
<keyword evidence="1" id="KW-0812">Transmembrane</keyword>
<keyword evidence="1" id="KW-1133">Transmembrane helix</keyword>
<feature type="transmembrane region" description="Helical" evidence="1">
    <location>
        <begin position="53"/>
        <end position="71"/>
    </location>
</feature>
<feature type="transmembrane region" description="Helical" evidence="1">
    <location>
        <begin position="29"/>
        <end position="47"/>
    </location>
</feature>
<dbReference type="Proteomes" id="UP000176562">
    <property type="component" value="Chromosome"/>
</dbReference>
<keyword evidence="3" id="KW-1185">Reference proteome</keyword>
<gene>
    <name evidence="2" type="ORF">LPB142_07695</name>
</gene>
<keyword evidence="1" id="KW-0472">Membrane</keyword>